<evidence type="ECO:0008006" key="5">
    <source>
        <dbReference type="Google" id="ProtNLM"/>
    </source>
</evidence>
<dbReference type="Proteomes" id="UP001154078">
    <property type="component" value="Chromosome 3"/>
</dbReference>
<evidence type="ECO:0000313" key="4">
    <source>
        <dbReference type="Proteomes" id="UP001154078"/>
    </source>
</evidence>
<evidence type="ECO:0000256" key="1">
    <source>
        <dbReference type="SAM" id="MobiDB-lite"/>
    </source>
</evidence>
<keyword evidence="4" id="KW-1185">Reference proteome</keyword>
<evidence type="ECO:0000256" key="2">
    <source>
        <dbReference type="SAM" id="SignalP"/>
    </source>
</evidence>
<gene>
    <name evidence="3" type="ORF">MELIAE_LOCUS5773</name>
</gene>
<dbReference type="EMBL" id="OV121134">
    <property type="protein sequence ID" value="CAH0553883.1"/>
    <property type="molecule type" value="Genomic_DNA"/>
</dbReference>
<dbReference type="AlphaFoldDB" id="A0A9P0B3D8"/>
<feature type="region of interest" description="Disordered" evidence="1">
    <location>
        <begin position="35"/>
        <end position="66"/>
    </location>
</feature>
<accession>A0A9P0B3D8</accession>
<evidence type="ECO:0000313" key="3">
    <source>
        <dbReference type="EMBL" id="CAH0553883.1"/>
    </source>
</evidence>
<reference evidence="3" key="1">
    <citation type="submission" date="2021-12" db="EMBL/GenBank/DDBJ databases">
        <authorList>
            <person name="King R."/>
        </authorList>
    </citation>
    <scope>NUCLEOTIDE SEQUENCE</scope>
</reference>
<feature type="signal peptide" evidence="2">
    <location>
        <begin position="1"/>
        <end position="18"/>
    </location>
</feature>
<name>A0A9P0B3D8_BRAAE</name>
<keyword evidence="2" id="KW-0732">Signal</keyword>
<protein>
    <recommendedName>
        <fullName evidence="5">DUF4794 domain-containing protein</fullName>
    </recommendedName>
</protein>
<proteinExistence type="predicted"/>
<sequence length="160" mass="17895">MLSSAAFVVFLICSVTAAAPPRSFTRFQRVEAEPLPPVPHTVYGPPTQQPEPMQEYGPPKESTTTEAEAEVSLTTTEAAETITETEATTEAQLSELNDASEQGAYYIYHPNGVLQRVVYNTFDNQQKMEYSAKLKYQNVPTIRGPIYTYDPETFEYTRLA</sequence>
<organism evidence="3 4">
    <name type="scientific">Brassicogethes aeneus</name>
    <name type="common">Rape pollen beetle</name>
    <name type="synonym">Meligethes aeneus</name>
    <dbReference type="NCBI Taxonomy" id="1431903"/>
    <lineage>
        <taxon>Eukaryota</taxon>
        <taxon>Metazoa</taxon>
        <taxon>Ecdysozoa</taxon>
        <taxon>Arthropoda</taxon>
        <taxon>Hexapoda</taxon>
        <taxon>Insecta</taxon>
        <taxon>Pterygota</taxon>
        <taxon>Neoptera</taxon>
        <taxon>Endopterygota</taxon>
        <taxon>Coleoptera</taxon>
        <taxon>Polyphaga</taxon>
        <taxon>Cucujiformia</taxon>
        <taxon>Nitidulidae</taxon>
        <taxon>Meligethinae</taxon>
        <taxon>Brassicogethes</taxon>
    </lineage>
</organism>
<dbReference type="OrthoDB" id="8197587at2759"/>
<feature type="chain" id="PRO_5040238666" description="DUF4794 domain-containing protein" evidence="2">
    <location>
        <begin position="19"/>
        <end position="160"/>
    </location>
</feature>